<organism evidence="2 3">
    <name type="scientific">Cellulomonas gelida</name>
    <dbReference type="NCBI Taxonomy" id="1712"/>
    <lineage>
        <taxon>Bacteria</taxon>
        <taxon>Bacillati</taxon>
        <taxon>Actinomycetota</taxon>
        <taxon>Actinomycetes</taxon>
        <taxon>Micrococcales</taxon>
        <taxon>Cellulomonadaceae</taxon>
        <taxon>Cellulomonas</taxon>
    </lineage>
</organism>
<feature type="transmembrane region" description="Helical" evidence="1">
    <location>
        <begin position="80"/>
        <end position="99"/>
    </location>
</feature>
<comment type="caution">
    <text evidence="2">The sequence shown here is derived from an EMBL/GenBank/DDBJ whole genome shotgun (WGS) entry which is preliminary data.</text>
</comment>
<keyword evidence="1" id="KW-0812">Transmembrane</keyword>
<protein>
    <submittedName>
        <fullName evidence="2">Uncharacterized protein</fullName>
    </submittedName>
</protein>
<keyword evidence="3" id="KW-1185">Reference proteome</keyword>
<name>A0A4Y3KFX6_9CELL</name>
<dbReference type="AlphaFoldDB" id="A0A4Y3KFX6"/>
<gene>
    <name evidence="2" type="ORF">CGE01nite_05600</name>
</gene>
<dbReference type="EMBL" id="BJLQ01000004">
    <property type="protein sequence ID" value="GEA83309.1"/>
    <property type="molecule type" value="Genomic_DNA"/>
</dbReference>
<evidence type="ECO:0000313" key="2">
    <source>
        <dbReference type="EMBL" id="GEA83309.1"/>
    </source>
</evidence>
<evidence type="ECO:0000313" key="3">
    <source>
        <dbReference type="Proteomes" id="UP000320461"/>
    </source>
</evidence>
<dbReference type="RefSeq" id="WP_141368854.1">
    <property type="nucleotide sequence ID" value="NZ_BJLQ01000004.1"/>
</dbReference>
<dbReference type="Proteomes" id="UP000320461">
    <property type="component" value="Unassembled WGS sequence"/>
</dbReference>
<sequence>MTSSAPEVDVRRAAAIVWRALVLFWLIGAAVSLAAGNGALGLVVVSYAVVLGAVPVLVVGGTLSMLVEHRLARAAAERRAAVYGLLGALVAFLSTVVVLQRWSLSALGLGIVVVGAVSAAGACLWADRSVRRRDVRRARHPATLEV</sequence>
<keyword evidence="1" id="KW-1133">Transmembrane helix</keyword>
<evidence type="ECO:0000256" key="1">
    <source>
        <dbReference type="SAM" id="Phobius"/>
    </source>
</evidence>
<feature type="transmembrane region" description="Helical" evidence="1">
    <location>
        <begin position="39"/>
        <end position="59"/>
    </location>
</feature>
<keyword evidence="1" id="KW-0472">Membrane</keyword>
<feature type="transmembrane region" description="Helical" evidence="1">
    <location>
        <begin position="12"/>
        <end position="33"/>
    </location>
</feature>
<reference evidence="2 3" key="1">
    <citation type="submission" date="2019-06" db="EMBL/GenBank/DDBJ databases">
        <title>Whole genome shotgun sequence of Cellulomonas gelida NBRC 3748.</title>
        <authorList>
            <person name="Hosoyama A."/>
            <person name="Uohara A."/>
            <person name="Ohji S."/>
            <person name="Ichikawa N."/>
        </authorList>
    </citation>
    <scope>NUCLEOTIDE SEQUENCE [LARGE SCALE GENOMIC DNA]</scope>
    <source>
        <strain evidence="2 3">NBRC 3748</strain>
    </source>
</reference>
<feature type="transmembrane region" description="Helical" evidence="1">
    <location>
        <begin position="105"/>
        <end position="126"/>
    </location>
</feature>
<proteinExistence type="predicted"/>
<accession>A0A4Y3KFX6</accession>